<protein>
    <submittedName>
        <fullName evidence="5">Mandelate racemase</fullName>
    </submittedName>
</protein>
<accession>A0A7I7WY06</accession>
<comment type="cofactor">
    <cofactor evidence="4">
        <name>Mg(2+)</name>
        <dbReference type="ChEBI" id="CHEBI:18420"/>
    </cofactor>
    <text evidence="4">Binds 1 Mg(2+) ion per subunit.</text>
</comment>
<dbReference type="SMART" id="SM00922">
    <property type="entry name" value="MR_MLE"/>
    <property type="match status" value="1"/>
</dbReference>
<dbReference type="PANTHER" id="PTHR13794">
    <property type="entry name" value="ENOLASE SUPERFAMILY, MANDELATE RACEMASE"/>
    <property type="match status" value="1"/>
</dbReference>
<dbReference type="PANTHER" id="PTHR13794:SF58">
    <property type="entry name" value="MITOCHONDRIAL ENOLASE SUPERFAMILY MEMBER 1"/>
    <property type="match status" value="1"/>
</dbReference>
<dbReference type="SFLD" id="SFLDF00118">
    <property type="entry name" value="D-tartrate_dehydratase"/>
    <property type="match status" value="1"/>
</dbReference>
<reference evidence="5 6" key="1">
    <citation type="journal article" date="2019" name="Emerg. Microbes Infect.">
        <title>Comprehensive subspecies identification of 175 nontuberculous mycobacteria species based on 7547 genomic profiles.</title>
        <authorList>
            <person name="Matsumoto Y."/>
            <person name="Kinjo T."/>
            <person name="Motooka D."/>
            <person name="Nabeya D."/>
            <person name="Jung N."/>
            <person name="Uechi K."/>
            <person name="Horii T."/>
            <person name="Iida T."/>
            <person name="Fujita J."/>
            <person name="Nakamura S."/>
        </authorList>
    </citation>
    <scope>NUCLEOTIDE SEQUENCE [LARGE SCALE GENOMIC DNA]</scope>
    <source>
        <strain evidence="5 6">JCM 13571</strain>
    </source>
</reference>
<dbReference type="GO" id="GO:0047808">
    <property type="term" value="F:D(-)-tartrate dehydratase activity"/>
    <property type="evidence" value="ECO:0007669"/>
    <property type="project" value="InterPro"/>
</dbReference>
<keyword evidence="2 4" id="KW-0460">Magnesium</keyword>
<keyword evidence="6" id="KW-1185">Reference proteome</keyword>
<dbReference type="SUPFAM" id="SSF54826">
    <property type="entry name" value="Enolase N-terminal domain-like"/>
    <property type="match status" value="1"/>
</dbReference>
<evidence type="ECO:0000256" key="2">
    <source>
        <dbReference type="ARBA" id="ARBA00022842"/>
    </source>
</evidence>
<evidence type="ECO:0000313" key="5">
    <source>
        <dbReference type="EMBL" id="BBZ22446.1"/>
    </source>
</evidence>
<dbReference type="InterPro" id="IPR046945">
    <property type="entry name" value="RHMD-like"/>
</dbReference>
<dbReference type="Pfam" id="PF13378">
    <property type="entry name" value="MR_MLE_C"/>
    <property type="match status" value="1"/>
</dbReference>
<dbReference type="InterPro" id="IPR013342">
    <property type="entry name" value="Mandelate_racemase_C"/>
</dbReference>
<name>A0A7I7WY06_9MYCO</name>
<dbReference type="InterPro" id="IPR029065">
    <property type="entry name" value="Enolase_C-like"/>
</dbReference>
<dbReference type="SFLD" id="SFLDG00179">
    <property type="entry name" value="mandelate_racemase"/>
    <property type="match status" value="1"/>
</dbReference>
<organism evidence="5 6">
    <name type="scientific">Mycolicibacter hiberniae</name>
    <dbReference type="NCBI Taxonomy" id="29314"/>
    <lineage>
        <taxon>Bacteria</taxon>
        <taxon>Bacillati</taxon>
        <taxon>Actinomycetota</taxon>
        <taxon>Actinomycetes</taxon>
        <taxon>Mycobacteriales</taxon>
        <taxon>Mycobacteriaceae</taxon>
        <taxon>Mycolicibacter</taxon>
    </lineage>
</organism>
<feature type="binding site" evidence="4">
    <location>
        <position position="245"/>
    </location>
    <ligand>
        <name>Mg(2+)</name>
        <dbReference type="ChEBI" id="CHEBI:18420"/>
    </ligand>
</feature>
<evidence type="ECO:0000313" key="6">
    <source>
        <dbReference type="Proteomes" id="UP000467260"/>
    </source>
</evidence>
<dbReference type="OrthoDB" id="9802699at2"/>
<feature type="active site" description="acceptor" evidence="3">
    <location>
        <position position="190"/>
    </location>
</feature>
<dbReference type="AlphaFoldDB" id="A0A7I7WY06"/>
<feature type="binding site" evidence="4">
    <location>
        <position position="271"/>
    </location>
    <ligand>
        <name>Mg(2+)</name>
        <dbReference type="ChEBI" id="CHEBI:18420"/>
    </ligand>
</feature>
<dbReference type="EMBL" id="AP022609">
    <property type="protein sequence ID" value="BBZ22446.1"/>
    <property type="molecule type" value="Genomic_DNA"/>
</dbReference>
<dbReference type="SUPFAM" id="SSF51604">
    <property type="entry name" value="Enolase C-terminal domain-like"/>
    <property type="match status" value="1"/>
</dbReference>
<dbReference type="SFLD" id="SFLDS00001">
    <property type="entry name" value="Enolase"/>
    <property type="match status" value="1"/>
</dbReference>
<evidence type="ECO:0000256" key="3">
    <source>
        <dbReference type="PIRSR" id="PIRSR634611-1"/>
    </source>
</evidence>
<keyword evidence="1 4" id="KW-0479">Metal-binding</keyword>
<dbReference type="InterPro" id="IPR034611">
    <property type="entry name" value="D-tartrate_dehydratase"/>
</dbReference>
<evidence type="ECO:0000256" key="4">
    <source>
        <dbReference type="PIRSR" id="PIRSR634611-3"/>
    </source>
</evidence>
<dbReference type="GO" id="GO:0000287">
    <property type="term" value="F:magnesium ion binding"/>
    <property type="evidence" value="ECO:0007669"/>
    <property type="project" value="TreeGrafter"/>
</dbReference>
<dbReference type="Gene3D" id="3.20.20.120">
    <property type="entry name" value="Enolase-like C-terminal domain"/>
    <property type="match status" value="1"/>
</dbReference>
<dbReference type="InterPro" id="IPR029017">
    <property type="entry name" value="Enolase-like_N"/>
</dbReference>
<dbReference type="GO" id="GO:0016052">
    <property type="term" value="P:carbohydrate catabolic process"/>
    <property type="evidence" value="ECO:0007669"/>
    <property type="project" value="TreeGrafter"/>
</dbReference>
<feature type="binding site" evidence="4">
    <location>
        <position position="219"/>
    </location>
    <ligand>
        <name>Mg(2+)</name>
        <dbReference type="ChEBI" id="CHEBI:18420"/>
    </ligand>
</feature>
<proteinExistence type="predicted"/>
<dbReference type="RefSeq" id="WP_085134698.1">
    <property type="nucleotide sequence ID" value="NZ_AP022609.1"/>
</dbReference>
<dbReference type="KEGG" id="mhib:MHIB_08640"/>
<dbReference type="InterPro" id="IPR036849">
    <property type="entry name" value="Enolase-like_C_sf"/>
</dbReference>
<sequence>MRITQIVETSVPLRGAIANALVDFSRHTVSLVAVVSDQIRDGRPVTGVAFNSIGRFAQGGILADRMIPRVLRAAPDALLDDTGRIDPARVLQCAMADEKPGGHGDRAGAAAALELACWDLNAKLADEPAYRTIAGYFGREFLGEPVPAAVPVYAAGGYYYPGDGPQTGLQRLRTEIRGYLDLGYDAVKMKIGGAPMSADLARIEAVIDILGGGDRVAVDANGRFDESAAVQWAKALHPYGLRWYEEPGDPLDFALNAAVIAGYDGAVATGENLFSVRDATNLVRYGGMRPGVDIFQMDAGLSYGLTEYARMIEVLESNGFDRRCAFPHGGHLINLHIVVGLGLGGCESYPGVFAPFGGYAPGCVLERGTIAPTDAPGFGLEQKPDLAAVIADLVG</sequence>
<gene>
    <name evidence="5" type="ORF">MHIB_08640</name>
</gene>
<evidence type="ECO:0000256" key="1">
    <source>
        <dbReference type="ARBA" id="ARBA00022723"/>
    </source>
</evidence>
<feature type="active site" description="Proton donor/acceptor" evidence="3">
    <location>
        <position position="328"/>
    </location>
</feature>
<dbReference type="Gene3D" id="3.30.390.10">
    <property type="entry name" value="Enolase-like, N-terminal domain"/>
    <property type="match status" value="1"/>
</dbReference>
<dbReference type="Proteomes" id="UP000467260">
    <property type="component" value="Chromosome"/>
</dbReference>